<dbReference type="SUPFAM" id="SSF52091">
    <property type="entry name" value="SpoIIaa-like"/>
    <property type="match status" value="1"/>
</dbReference>
<dbReference type="Pfam" id="PF11964">
    <property type="entry name" value="SpoIIAA-like"/>
    <property type="match status" value="1"/>
</dbReference>
<protein>
    <submittedName>
        <fullName evidence="1">STAS/SEC14 domain-containing protein</fullName>
    </submittedName>
</protein>
<dbReference type="Proteomes" id="UP000885822">
    <property type="component" value="Unassembled WGS sequence"/>
</dbReference>
<sequence length="130" mass="14958">MFQFLPVEEPHIYVVKASGKLTDADYQAFMPKLEAIIQEGGPISLLVELEDFHGWEPRAAWDDFKFGKAHDQDFQRIAIVGQKSGHKWMSFIGNAVTDDKIRFFTHDQLQEAWDWLCSMNPQGKENSAKN</sequence>
<dbReference type="InterPro" id="IPR036513">
    <property type="entry name" value="STAS_dom_sf"/>
</dbReference>
<proteinExistence type="predicted"/>
<organism evidence="1">
    <name type="scientific">Thiolapillus brandeum</name>
    <dbReference type="NCBI Taxonomy" id="1076588"/>
    <lineage>
        <taxon>Bacteria</taxon>
        <taxon>Pseudomonadati</taxon>
        <taxon>Pseudomonadota</taxon>
        <taxon>Gammaproteobacteria</taxon>
        <taxon>Chromatiales</taxon>
        <taxon>Sedimenticolaceae</taxon>
        <taxon>Thiolapillus</taxon>
    </lineage>
</organism>
<dbReference type="InterPro" id="IPR021866">
    <property type="entry name" value="SpoIIAA-like"/>
</dbReference>
<accession>A0A831KAT7</accession>
<name>A0A831KAT7_9GAMM</name>
<dbReference type="Gene3D" id="3.40.50.10600">
    <property type="entry name" value="SpoIIaa-like domains"/>
    <property type="match status" value="1"/>
</dbReference>
<dbReference type="InterPro" id="IPR038396">
    <property type="entry name" value="SpoIIAA-like_sf"/>
</dbReference>
<reference evidence="1" key="1">
    <citation type="journal article" date="2020" name="mSystems">
        <title>Genome- and Community-Level Interaction Insights into Carbon Utilization and Element Cycling Functions of Hydrothermarchaeota in Hydrothermal Sediment.</title>
        <authorList>
            <person name="Zhou Z."/>
            <person name="Liu Y."/>
            <person name="Xu W."/>
            <person name="Pan J."/>
            <person name="Luo Z.H."/>
            <person name="Li M."/>
        </authorList>
    </citation>
    <scope>NUCLEOTIDE SEQUENCE [LARGE SCALE GENOMIC DNA]</scope>
    <source>
        <strain evidence="1">HyVt-26</strain>
    </source>
</reference>
<comment type="caution">
    <text evidence="1">The sequence shown here is derived from an EMBL/GenBank/DDBJ whole genome shotgun (WGS) entry which is preliminary data.</text>
</comment>
<gene>
    <name evidence="1" type="ORF">ENG92_00440</name>
</gene>
<dbReference type="AlphaFoldDB" id="A0A831KAT7"/>
<evidence type="ECO:0000313" key="1">
    <source>
        <dbReference type="EMBL" id="HDK37474.1"/>
    </source>
</evidence>
<dbReference type="EMBL" id="DRCV01000022">
    <property type="protein sequence ID" value="HDK37474.1"/>
    <property type="molecule type" value="Genomic_DNA"/>
</dbReference>